<evidence type="ECO:0000313" key="10">
    <source>
        <dbReference type="EMBL" id="SPZ11788.1"/>
    </source>
</evidence>
<evidence type="ECO:0000313" key="11">
    <source>
        <dbReference type="Proteomes" id="UP000250443"/>
    </source>
</evidence>
<reference evidence="10 11" key="1">
    <citation type="submission" date="2018-06" db="EMBL/GenBank/DDBJ databases">
        <authorList>
            <consortium name="Pathogen Informatics"/>
            <person name="Doyle S."/>
        </authorList>
    </citation>
    <scope>NUCLEOTIDE SEQUENCE [LARGE SCALE GENOMIC DNA]</scope>
    <source>
        <strain evidence="10 11">NCTC11842</strain>
    </source>
</reference>
<sequence length="322" mass="33098">MSRPAASLITLIAVLLVVCLASLCIGTQWLSPVEAIQHVIAHDAQDFLVWRHRLPRTLIAVLAGGSFALAGALVQGVIRNPLASPEILGVTQGAGLALTIALIYFPALSLVWLPGVACLGGALGAGALALYSAGRSFSGARFALSGVAISLTLGSVIEFLILSHPLNINTALLALTGSLWSRTWHHVGLAVPLLAGLPLALMLAKPLNLIGLGDEAASGLGVRLGPARLAVLVLAVILTSLGVAIIGPVSFIGLVAPHLARRLIGGRHQWLLPASAIVGAILLVLADTLGRGLIPPVEIPAGILTAIIGAPYFLWLLTRLKG</sequence>
<feature type="transmembrane region" description="Helical" evidence="8">
    <location>
        <begin position="297"/>
        <end position="317"/>
    </location>
</feature>
<dbReference type="CDD" id="cd06550">
    <property type="entry name" value="TM_ABC_iron-siderophores_like"/>
    <property type="match status" value="1"/>
</dbReference>
<dbReference type="EMBL" id="UAUF01000014">
    <property type="protein sequence ID" value="SPZ11788.1"/>
    <property type="molecule type" value="Genomic_DNA"/>
</dbReference>
<dbReference type="AlphaFoldDB" id="A0A2X2CUV4"/>
<evidence type="ECO:0000313" key="12">
    <source>
        <dbReference type="Proteomes" id="UP000626180"/>
    </source>
</evidence>
<evidence type="ECO:0000256" key="2">
    <source>
        <dbReference type="ARBA" id="ARBA00007935"/>
    </source>
</evidence>
<feature type="transmembrane region" description="Helical" evidence="8">
    <location>
        <begin position="229"/>
        <end position="256"/>
    </location>
</feature>
<organism evidence="10 11">
    <name type="scientific">Pseudomonas luteola</name>
    <dbReference type="NCBI Taxonomy" id="47886"/>
    <lineage>
        <taxon>Bacteria</taxon>
        <taxon>Pseudomonadati</taxon>
        <taxon>Pseudomonadota</taxon>
        <taxon>Gammaproteobacteria</taxon>
        <taxon>Pseudomonadales</taxon>
        <taxon>Pseudomonadaceae</taxon>
        <taxon>Pseudomonas</taxon>
    </lineage>
</organism>
<gene>
    <name evidence="10" type="primary">fecD_2</name>
    <name evidence="9" type="ORF">IRZ65_17675</name>
    <name evidence="10" type="ORF">NCTC11842_04043</name>
</gene>
<evidence type="ECO:0000256" key="4">
    <source>
        <dbReference type="ARBA" id="ARBA00022475"/>
    </source>
</evidence>
<dbReference type="InterPro" id="IPR037294">
    <property type="entry name" value="ABC_BtuC-like"/>
</dbReference>
<keyword evidence="7 8" id="KW-0472">Membrane</keyword>
<protein>
    <submittedName>
        <fullName evidence="9">Iron chelate uptake ABC transporter family permease subunit</fullName>
    </submittedName>
    <submittedName>
        <fullName evidence="10">Iron(III) dicitrate transporter permease</fullName>
    </submittedName>
</protein>
<dbReference type="FunFam" id="1.10.3470.10:FF:000001">
    <property type="entry name" value="Vitamin B12 ABC transporter permease BtuC"/>
    <property type="match status" value="1"/>
</dbReference>
<evidence type="ECO:0000256" key="5">
    <source>
        <dbReference type="ARBA" id="ARBA00022692"/>
    </source>
</evidence>
<feature type="transmembrane region" description="Helical" evidence="8">
    <location>
        <begin position="268"/>
        <end position="285"/>
    </location>
</feature>
<dbReference type="Pfam" id="PF01032">
    <property type="entry name" value="FecCD"/>
    <property type="match status" value="1"/>
</dbReference>
<proteinExistence type="inferred from homology"/>
<comment type="subcellular location">
    <subcellularLocation>
        <location evidence="1">Cell membrane</location>
        <topology evidence="1">Multi-pass membrane protein</topology>
    </subcellularLocation>
</comment>
<evidence type="ECO:0000256" key="8">
    <source>
        <dbReference type="SAM" id="Phobius"/>
    </source>
</evidence>
<feature type="transmembrane region" description="Helical" evidence="8">
    <location>
        <begin position="183"/>
        <end position="204"/>
    </location>
</feature>
<keyword evidence="3" id="KW-0813">Transport</keyword>
<dbReference type="SUPFAM" id="SSF81345">
    <property type="entry name" value="ABC transporter involved in vitamin B12 uptake, BtuC"/>
    <property type="match status" value="1"/>
</dbReference>
<evidence type="ECO:0000313" key="9">
    <source>
        <dbReference type="EMBL" id="MBF8642509.1"/>
    </source>
</evidence>
<evidence type="ECO:0000256" key="7">
    <source>
        <dbReference type="ARBA" id="ARBA00023136"/>
    </source>
</evidence>
<dbReference type="Proteomes" id="UP000626180">
    <property type="component" value="Unassembled WGS sequence"/>
</dbReference>
<dbReference type="GO" id="GO:0033214">
    <property type="term" value="P:siderophore-iron import into cell"/>
    <property type="evidence" value="ECO:0007669"/>
    <property type="project" value="TreeGrafter"/>
</dbReference>
<reference evidence="9 12" key="2">
    <citation type="submission" date="2020-10" db="EMBL/GenBank/DDBJ databases">
        <title>Genome sequences of Pseudomonas isolates.</title>
        <authorList>
            <person name="Wessels L."/>
            <person name="Reich F."/>
            <person name="Hammerl J."/>
        </authorList>
    </citation>
    <scope>NUCLEOTIDE SEQUENCE [LARGE SCALE GENOMIC DNA]</scope>
    <source>
        <strain evidence="9 12">20-MO00624-0</strain>
    </source>
</reference>
<dbReference type="GO" id="GO:0005886">
    <property type="term" value="C:plasma membrane"/>
    <property type="evidence" value="ECO:0007669"/>
    <property type="project" value="UniProtKB-SubCell"/>
</dbReference>
<evidence type="ECO:0000256" key="3">
    <source>
        <dbReference type="ARBA" id="ARBA00022448"/>
    </source>
</evidence>
<feature type="transmembrane region" description="Helical" evidence="8">
    <location>
        <begin position="87"/>
        <end position="105"/>
    </location>
</feature>
<dbReference type="Proteomes" id="UP000250443">
    <property type="component" value="Unassembled WGS sequence"/>
</dbReference>
<feature type="transmembrane region" description="Helical" evidence="8">
    <location>
        <begin position="142"/>
        <end position="163"/>
    </location>
</feature>
<evidence type="ECO:0000256" key="1">
    <source>
        <dbReference type="ARBA" id="ARBA00004651"/>
    </source>
</evidence>
<dbReference type="Gene3D" id="1.10.3470.10">
    <property type="entry name" value="ABC transporter involved in vitamin B12 uptake, BtuC"/>
    <property type="match status" value="1"/>
</dbReference>
<dbReference type="InterPro" id="IPR000522">
    <property type="entry name" value="ABC_transptr_permease_BtuC"/>
</dbReference>
<feature type="transmembrane region" description="Helical" evidence="8">
    <location>
        <begin position="58"/>
        <end position="78"/>
    </location>
</feature>
<name>A0A2X2CUV4_PSELU</name>
<dbReference type="EMBL" id="JADMCD010000010">
    <property type="protein sequence ID" value="MBF8642509.1"/>
    <property type="molecule type" value="Genomic_DNA"/>
</dbReference>
<dbReference type="RefSeq" id="WP_073450418.1">
    <property type="nucleotide sequence ID" value="NZ_FQYS01000011.1"/>
</dbReference>
<feature type="transmembrane region" description="Helical" evidence="8">
    <location>
        <begin position="111"/>
        <end position="130"/>
    </location>
</feature>
<comment type="similarity">
    <text evidence="2">Belongs to the binding-protein-dependent transport system permease family. FecCD subfamily.</text>
</comment>
<dbReference type="GO" id="GO:0022857">
    <property type="term" value="F:transmembrane transporter activity"/>
    <property type="evidence" value="ECO:0007669"/>
    <property type="project" value="InterPro"/>
</dbReference>
<keyword evidence="6 8" id="KW-1133">Transmembrane helix</keyword>
<keyword evidence="12" id="KW-1185">Reference proteome</keyword>
<accession>A0A2X2CUV4</accession>
<keyword evidence="4" id="KW-1003">Cell membrane</keyword>
<keyword evidence="5 8" id="KW-0812">Transmembrane</keyword>
<dbReference type="PANTHER" id="PTHR30472">
    <property type="entry name" value="FERRIC ENTEROBACTIN TRANSPORT SYSTEM PERMEASE PROTEIN"/>
    <property type="match status" value="1"/>
</dbReference>
<dbReference type="PANTHER" id="PTHR30472:SF37">
    <property type="entry name" value="FE(3+) DICITRATE TRANSPORT SYSTEM PERMEASE PROTEIN FECD-RELATED"/>
    <property type="match status" value="1"/>
</dbReference>
<evidence type="ECO:0000256" key="6">
    <source>
        <dbReference type="ARBA" id="ARBA00022989"/>
    </source>
</evidence>